<feature type="domain" description="PurM-like N-terminal" evidence="2">
    <location>
        <begin position="37"/>
        <end position="149"/>
    </location>
</feature>
<organism evidence="4">
    <name type="scientific">hydrothermal vent metagenome</name>
    <dbReference type="NCBI Taxonomy" id="652676"/>
    <lineage>
        <taxon>unclassified sequences</taxon>
        <taxon>metagenomes</taxon>
        <taxon>ecological metagenomes</taxon>
    </lineage>
</organism>
<evidence type="ECO:0000256" key="1">
    <source>
        <dbReference type="ARBA" id="ARBA00006243"/>
    </source>
</evidence>
<evidence type="ECO:0000259" key="3">
    <source>
        <dbReference type="Pfam" id="PF02769"/>
    </source>
</evidence>
<dbReference type="SUPFAM" id="SSF55326">
    <property type="entry name" value="PurM N-terminal domain-like"/>
    <property type="match status" value="1"/>
</dbReference>
<dbReference type="SUPFAM" id="SSF56042">
    <property type="entry name" value="PurM C-terminal domain-like"/>
    <property type="match status" value="1"/>
</dbReference>
<comment type="similarity">
    <text evidence="1">Belongs to the HypE family.</text>
</comment>
<accession>A0A3B0VP22</accession>
<protein>
    <submittedName>
        <fullName evidence="4">[NiFe] hydrogenase metallocenter assembly protein HypE</fullName>
    </submittedName>
</protein>
<sequence length="340" mass="35246">MTRRILLDHGSGGMASRQLIETVFLPRLNNPVLARFEDSAVLSAGAARIAFTTDSYVVDPIFFPGGDIGMLAVHGTVNDLAMQGARPLALSLSLILEEGFAMAKLERLADSIGRAADNCRVPIVTGDTKVVPRGKADKIFINTSGIGIVPDHLVLGADLARPGDTVLLSGFLGDHGVTIMAARAGLSMQSAIQSDTAPLHTMVAAMLQAAPGGIRCLRDPTRGGAATVLAEIAASSGVRIEIDEDRLPVRPGVKTACELLGLDPLYLANEGKCIAIVEAGAAGNLLAAMRETPEGRDARVIGTVTATSSAKHPARVTLKTGIGGTRIVGPLSGEPLPRIC</sequence>
<gene>
    <name evidence="4" type="ORF">MNBD_DELTA04-646</name>
</gene>
<dbReference type="AlphaFoldDB" id="A0A3B0VP22"/>
<proteinExistence type="inferred from homology"/>
<dbReference type="InterPro" id="IPR010918">
    <property type="entry name" value="PurM-like_C_dom"/>
</dbReference>
<evidence type="ECO:0000259" key="2">
    <source>
        <dbReference type="Pfam" id="PF00586"/>
    </source>
</evidence>
<dbReference type="InterPro" id="IPR016188">
    <property type="entry name" value="PurM-like_N"/>
</dbReference>
<dbReference type="Pfam" id="PF00586">
    <property type="entry name" value="AIRS"/>
    <property type="match status" value="1"/>
</dbReference>
<reference evidence="4" key="1">
    <citation type="submission" date="2018-06" db="EMBL/GenBank/DDBJ databases">
        <authorList>
            <person name="Zhirakovskaya E."/>
        </authorList>
    </citation>
    <scope>NUCLEOTIDE SEQUENCE</scope>
</reference>
<dbReference type="Gene3D" id="3.90.650.10">
    <property type="entry name" value="PurM-like C-terminal domain"/>
    <property type="match status" value="1"/>
</dbReference>
<dbReference type="Pfam" id="PF02769">
    <property type="entry name" value="AIRS_C"/>
    <property type="match status" value="1"/>
</dbReference>
<dbReference type="Gene3D" id="3.30.1330.10">
    <property type="entry name" value="PurM-like, N-terminal domain"/>
    <property type="match status" value="1"/>
</dbReference>
<dbReference type="GO" id="GO:0051604">
    <property type="term" value="P:protein maturation"/>
    <property type="evidence" value="ECO:0007669"/>
    <property type="project" value="TreeGrafter"/>
</dbReference>
<dbReference type="NCBIfam" id="TIGR02124">
    <property type="entry name" value="hypE"/>
    <property type="match status" value="1"/>
</dbReference>
<name>A0A3B0VP22_9ZZZZ</name>
<dbReference type="InterPro" id="IPR036676">
    <property type="entry name" value="PurM-like_C_sf"/>
</dbReference>
<dbReference type="PIRSF" id="PIRSF005644">
    <property type="entry name" value="Hdrgns_mtr_HypE"/>
    <property type="match status" value="1"/>
</dbReference>
<dbReference type="InterPro" id="IPR036921">
    <property type="entry name" value="PurM-like_N_sf"/>
</dbReference>
<dbReference type="InterPro" id="IPR011854">
    <property type="entry name" value="HypE"/>
</dbReference>
<evidence type="ECO:0000313" key="4">
    <source>
        <dbReference type="EMBL" id="VAW40117.1"/>
    </source>
</evidence>
<dbReference type="CDD" id="cd02197">
    <property type="entry name" value="HypE"/>
    <property type="match status" value="1"/>
</dbReference>
<dbReference type="EMBL" id="UOEY01000095">
    <property type="protein sequence ID" value="VAW40117.1"/>
    <property type="molecule type" value="Genomic_DNA"/>
</dbReference>
<dbReference type="PANTHER" id="PTHR30303">
    <property type="entry name" value="HYDROGENASE ISOENZYMES FORMATION PROTEIN HYPE"/>
    <property type="match status" value="1"/>
</dbReference>
<feature type="domain" description="PurM-like C-terminal" evidence="3">
    <location>
        <begin position="161"/>
        <end position="309"/>
    </location>
</feature>
<dbReference type="PANTHER" id="PTHR30303:SF0">
    <property type="entry name" value="CARBAMOYL DEHYDRATASE HYPE"/>
    <property type="match status" value="1"/>
</dbReference>